<keyword evidence="2" id="KW-1185">Reference proteome</keyword>
<accession>A0A371GKR6</accession>
<dbReference type="EMBL" id="QJKJ01005200">
    <property type="protein sequence ID" value="RDX91120.1"/>
    <property type="molecule type" value="Genomic_DNA"/>
</dbReference>
<evidence type="ECO:0000313" key="2">
    <source>
        <dbReference type="Proteomes" id="UP000257109"/>
    </source>
</evidence>
<proteinExistence type="predicted"/>
<dbReference type="PANTHER" id="PTHR33223:SF10">
    <property type="entry name" value="AMINOTRANSFERASE-LIKE PLANT MOBILE DOMAIN-CONTAINING PROTEIN"/>
    <property type="match status" value="1"/>
</dbReference>
<gene>
    <name evidence="1" type="ORF">CR513_26936</name>
</gene>
<protein>
    <recommendedName>
        <fullName evidence="3">Retrotransposon gag domain-containing protein</fullName>
    </recommendedName>
</protein>
<reference evidence="1" key="1">
    <citation type="submission" date="2018-05" db="EMBL/GenBank/DDBJ databases">
        <title>Draft genome of Mucuna pruriens seed.</title>
        <authorList>
            <person name="Nnadi N.E."/>
            <person name="Vos R."/>
            <person name="Hasami M.H."/>
            <person name="Devisetty U.K."/>
            <person name="Aguiy J.C."/>
        </authorList>
    </citation>
    <scope>NUCLEOTIDE SEQUENCE [LARGE SCALE GENOMIC DNA]</scope>
    <source>
        <strain evidence="1">JCA_2017</strain>
    </source>
</reference>
<comment type="caution">
    <text evidence="1">The sequence shown here is derived from an EMBL/GenBank/DDBJ whole genome shotgun (WGS) entry which is preliminary data.</text>
</comment>
<dbReference type="OrthoDB" id="1740536at2759"/>
<organism evidence="1 2">
    <name type="scientific">Mucuna pruriens</name>
    <name type="common">Velvet bean</name>
    <name type="synonym">Dolichos pruriens</name>
    <dbReference type="NCBI Taxonomy" id="157652"/>
    <lineage>
        <taxon>Eukaryota</taxon>
        <taxon>Viridiplantae</taxon>
        <taxon>Streptophyta</taxon>
        <taxon>Embryophyta</taxon>
        <taxon>Tracheophyta</taxon>
        <taxon>Spermatophyta</taxon>
        <taxon>Magnoliopsida</taxon>
        <taxon>eudicotyledons</taxon>
        <taxon>Gunneridae</taxon>
        <taxon>Pentapetalae</taxon>
        <taxon>rosids</taxon>
        <taxon>fabids</taxon>
        <taxon>Fabales</taxon>
        <taxon>Fabaceae</taxon>
        <taxon>Papilionoideae</taxon>
        <taxon>50 kb inversion clade</taxon>
        <taxon>NPAAA clade</taxon>
        <taxon>indigoferoid/millettioid clade</taxon>
        <taxon>Phaseoleae</taxon>
        <taxon>Mucuna</taxon>
    </lineage>
</organism>
<feature type="non-terminal residue" evidence="1">
    <location>
        <position position="1"/>
    </location>
</feature>
<dbReference type="AlphaFoldDB" id="A0A371GKR6"/>
<dbReference type="PANTHER" id="PTHR33223">
    <property type="entry name" value="CCHC-TYPE DOMAIN-CONTAINING PROTEIN"/>
    <property type="match status" value="1"/>
</dbReference>
<evidence type="ECO:0000313" key="1">
    <source>
        <dbReference type="EMBL" id="RDX91120.1"/>
    </source>
</evidence>
<evidence type="ECO:0008006" key="3">
    <source>
        <dbReference type="Google" id="ProtNLM"/>
    </source>
</evidence>
<name>A0A371GKR6_MUCPR</name>
<dbReference type="Proteomes" id="UP000257109">
    <property type="component" value="Unassembled WGS sequence"/>
</dbReference>
<sequence>MQDPHSSLQAFQAQLYISGGDDSLNCKLLPGTLKDVAMQQFSSLPFKAICTFSDLAMLLTSQIATNRVKRLEVADLFDIKQMKGENLKKYLAHFNSATFHVNDSDQKRANLGDEDYKPQVELSQFIPLRVKWAQILRELYHTCMLEFPTLTNCKFGSSRNEWCEFHHAREHTTEDCRTLKAQIEKMIREGNLDYFVQS</sequence>